<dbReference type="Proteomes" id="UP001207408">
    <property type="component" value="Unassembled WGS sequence"/>
</dbReference>
<dbReference type="PANTHER" id="PTHR12818:SF0">
    <property type="entry name" value="TRNA (ADENINE(37)-N6)-METHYLTRANSFERASE"/>
    <property type="match status" value="1"/>
</dbReference>
<dbReference type="EMBL" id="JAPDPI010000076">
    <property type="protein sequence ID" value="MCW3807986.1"/>
    <property type="molecule type" value="Genomic_DNA"/>
</dbReference>
<comment type="caution">
    <text evidence="4">The sequence shown here is derived from an EMBL/GenBank/DDBJ whole genome shotgun (WGS) entry which is preliminary data.</text>
</comment>
<dbReference type="InterPro" id="IPR040372">
    <property type="entry name" value="YaeB-like"/>
</dbReference>
<keyword evidence="5" id="KW-1185">Reference proteome</keyword>
<dbReference type="RefSeq" id="WP_301202503.1">
    <property type="nucleotide sequence ID" value="NZ_JAPDPI010000076.1"/>
</dbReference>
<dbReference type="Gene3D" id="2.40.30.70">
    <property type="entry name" value="YaeB-like"/>
    <property type="match status" value="1"/>
</dbReference>
<protein>
    <submittedName>
        <fullName evidence="4">tRNA (N6-threonylcarbamoyladenosine(37)-N6)-methyltransferase TrmO</fullName>
    </submittedName>
</protein>
<reference evidence="4" key="1">
    <citation type="submission" date="2022-10" db="EMBL/GenBank/DDBJ databases">
        <authorList>
            <person name="Yu W.X."/>
        </authorList>
    </citation>
    <scope>NUCLEOTIDE SEQUENCE</scope>
    <source>
        <strain evidence="4">D04</strain>
    </source>
</reference>
<dbReference type="CDD" id="cd09281">
    <property type="entry name" value="UPF0066"/>
    <property type="match status" value="1"/>
</dbReference>
<dbReference type="PANTHER" id="PTHR12818">
    <property type="entry name" value="TRNA (ADENINE(37)-N6)-METHYLTRANSFERASE"/>
    <property type="match status" value="1"/>
</dbReference>
<organism evidence="4 5">
    <name type="scientific">Plebeiibacterium marinum</name>
    <dbReference type="NCBI Taxonomy" id="2992111"/>
    <lineage>
        <taxon>Bacteria</taxon>
        <taxon>Pseudomonadati</taxon>
        <taxon>Bacteroidota</taxon>
        <taxon>Bacteroidia</taxon>
        <taxon>Marinilabiliales</taxon>
        <taxon>Marinilabiliaceae</taxon>
        <taxon>Plebeiibacterium</taxon>
    </lineage>
</organism>
<accession>A0AAE3MHT2</accession>
<dbReference type="Pfam" id="PF01980">
    <property type="entry name" value="TrmO_N"/>
    <property type="match status" value="1"/>
</dbReference>
<dbReference type="PROSITE" id="PS51668">
    <property type="entry name" value="TSAA_2"/>
    <property type="match status" value="1"/>
</dbReference>
<name>A0AAE3MHT2_9BACT</name>
<feature type="domain" description="TsaA-like" evidence="3">
    <location>
        <begin position="6"/>
        <end position="137"/>
    </location>
</feature>
<evidence type="ECO:0000313" key="5">
    <source>
        <dbReference type="Proteomes" id="UP001207408"/>
    </source>
</evidence>
<dbReference type="AlphaFoldDB" id="A0AAE3MHT2"/>
<dbReference type="SUPFAM" id="SSF118196">
    <property type="entry name" value="YaeB-like"/>
    <property type="match status" value="1"/>
</dbReference>
<dbReference type="InterPro" id="IPR036414">
    <property type="entry name" value="YaeB_N_sf"/>
</dbReference>
<sequence>MDKIELHPIGMIRTPHKDIKNMPIQPIAAEGFEGYIELKEEFVDGLKDLDGFSHITLLYHFHKIEGFELQVIPFMDTEKRGIFSCKAPKRPNAIGTSTVKLKYIEGNRIYIDQVDMLDGTPLLDIKPFYPRYDNRYDVAIGWLEKNKDLPLELHKADERFR</sequence>
<dbReference type="InterPro" id="IPR023370">
    <property type="entry name" value="TrmO-like_N"/>
</dbReference>
<evidence type="ECO:0000313" key="4">
    <source>
        <dbReference type="EMBL" id="MCW3807986.1"/>
    </source>
</evidence>
<proteinExistence type="inferred from homology"/>
<evidence type="ECO:0000259" key="3">
    <source>
        <dbReference type="PROSITE" id="PS51668"/>
    </source>
</evidence>
<keyword evidence="1" id="KW-0949">S-adenosyl-L-methionine</keyword>
<dbReference type="InterPro" id="IPR036413">
    <property type="entry name" value="YaeB-like_sf"/>
</dbReference>
<dbReference type="NCBIfam" id="TIGR00104">
    <property type="entry name" value="tRNA_TsaA"/>
    <property type="match status" value="1"/>
</dbReference>
<gene>
    <name evidence="4" type="primary">tsaA</name>
    <name evidence="4" type="ORF">OM074_20350</name>
</gene>
<comment type="similarity">
    <text evidence="2">Belongs to the tRNA methyltransferase O family.</text>
</comment>
<evidence type="ECO:0000256" key="1">
    <source>
        <dbReference type="ARBA" id="ARBA00022691"/>
    </source>
</evidence>
<evidence type="ECO:0000256" key="2">
    <source>
        <dbReference type="ARBA" id="ARBA00033753"/>
    </source>
</evidence>